<dbReference type="PANTHER" id="PTHR48075:SF5">
    <property type="entry name" value="3-HYDROXYBUTYRYL-COA DEHYDROGENASE"/>
    <property type="match status" value="1"/>
</dbReference>
<dbReference type="GO" id="GO:0070403">
    <property type="term" value="F:NAD+ binding"/>
    <property type="evidence" value="ECO:0007669"/>
    <property type="project" value="InterPro"/>
</dbReference>
<name>A0A193GI98_9BORD</name>
<organism evidence="6 7">
    <name type="scientific">Bordetella flabilis</name>
    <dbReference type="NCBI Taxonomy" id="463014"/>
    <lineage>
        <taxon>Bacteria</taxon>
        <taxon>Pseudomonadati</taxon>
        <taxon>Pseudomonadota</taxon>
        <taxon>Betaproteobacteria</taxon>
        <taxon>Burkholderiales</taxon>
        <taxon>Alcaligenaceae</taxon>
        <taxon>Bordetella</taxon>
    </lineage>
</organism>
<dbReference type="InterPro" id="IPR006108">
    <property type="entry name" value="3HC_DH_C"/>
</dbReference>
<dbReference type="InterPro" id="IPR006176">
    <property type="entry name" value="3-OHacyl-CoA_DH_NAD-bd"/>
</dbReference>
<dbReference type="PIRSF" id="PIRSF000105">
    <property type="entry name" value="HCDH"/>
    <property type="match status" value="1"/>
</dbReference>
<dbReference type="GO" id="GO:0006635">
    <property type="term" value="P:fatty acid beta-oxidation"/>
    <property type="evidence" value="ECO:0007669"/>
    <property type="project" value="TreeGrafter"/>
</dbReference>
<dbReference type="SUPFAM" id="SSF51735">
    <property type="entry name" value="NAD(P)-binding Rossmann-fold domains"/>
    <property type="match status" value="1"/>
</dbReference>
<dbReference type="EMBL" id="CP016172">
    <property type="protein sequence ID" value="ANN79792.1"/>
    <property type="molecule type" value="Genomic_DNA"/>
</dbReference>
<evidence type="ECO:0000256" key="2">
    <source>
        <dbReference type="ARBA" id="ARBA00023002"/>
    </source>
</evidence>
<feature type="domain" description="3-hydroxyacyl-CoA dehydrogenase C-terminal" evidence="4">
    <location>
        <begin position="190"/>
        <end position="288"/>
    </location>
</feature>
<protein>
    <submittedName>
        <fullName evidence="6">3-hydroxyacyl-CoA dehydrogenase</fullName>
    </submittedName>
</protein>
<dbReference type="Proteomes" id="UP000091926">
    <property type="component" value="Chromosome"/>
</dbReference>
<reference evidence="6 7" key="1">
    <citation type="submission" date="2016-06" db="EMBL/GenBank/DDBJ databases">
        <title>Complete genome sequences of Bordetella bronchialis and Bordetella flabilis.</title>
        <authorList>
            <person name="LiPuma J.J."/>
            <person name="Spilker T."/>
        </authorList>
    </citation>
    <scope>NUCLEOTIDE SEQUENCE [LARGE SCALE GENOMIC DNA]</scope>
    <source>
        <strain evidence="6 7">AU10664</strain>
    </source>
</reference>
<dbReference type="InterPro" id="IPR036291">
    <property type="entry name" value="NAD(P)-bd_dom_sf"/>
</dbReference>
<keyword evidence="7" id="KW-1185">Reference proteome</keyword>
<dbReference type="OrthoDB" id="5287258at2"/>
<dbReference type="RefSeq" id="WP_066663482.1">
    <property type="nucleotide sequence ID" value="NZ_CBCSCL010000024.1"/>
</dbReference>
<dbReference type="InterPro" id="IPR022694">
    <property type="entry name" value="3-OHacyl-CoA_DH"/>
</dbReference>
<dbReference type="KEGG" id="bfz:BAU07_24130"/>
<proteinExistence type="inferred from homology"/>
<accession>A0A193GI98</accession>
<dbReference type="PANTHER" id="PTHR48075">
    <property type="entry name" value="3-HYDROXYACYL-COA DEHYDROGENASE FAMILY PROTEIN"/>
    <property type="match status" value="1"/>
</dbReference>
<evidence type="ECO:0000256" key="1">
    <source>
        <dbReference type="ARBA" id="ARBA00009463"/>
    </source>
</evidence>
<dbReference type="InterPro" id="IPR013328">
    <property type="entry name" value="6PGD_dom2"/>
</dbReference>
<dbReference type="Pfam" id="PF02737">
    <property type="entry name" value="3HCDH_N"/>
    <property type="match status" value="1"/>
</dbReference>
<dbReference type="Gene3D" id="1.10.1040.10">
    <property type="entry name" value="N-(1-d-carboxylethyl)-l-norvaline Dehydrogenase, domain 2"/>
    <property type="match status" value="1"/>
</dbReference>
<evidence type="ECO:0000259" key="4">
    <source>
        <dbReference type="Pfam" id="PF00725"/>
    </source>
</evidence>
<dbReference type="PROSITE" id="PS00067">
    <property type="entry name" value="3HCDH"/>
    <property type="match status" value="1"/>
</dbReference>
<dbReference type="Gene3D" id="3.40.50.720">
    <property type="entry name" value="NAD(P)-binding Rossmann-like Domain"/>
    <property type="match status" value="1"/>
</dbReference>
<keyword evidence="2" id="KW-0560">Oxidoreductase</keyword>
<dbReference type="InterPro" id="IPR008927">
    <property type="entry name" value="6-PGluconate_DH-like_C_sf"/>
</dbReference>
<evidence type="ECO:0000313" key="6">
    <source>
        <dbReference type="EMBL" id="ANN79792.1"/>
    </source>
</evidence>
<dbReference type="SUPFAM" id="SSF48179">
    <property type="entry name" value="6-phosphogluconate dehydrogenase C-terminal domain-like"/>
    <property type="match status" value="1"/>
</dbReference>
<dbReference type="AlphaFoldDB" id="A0A193GI98"/>
<evidence type="ECO:0000259" key="5">
    <source>
        <dbReference type="Pfam" id="PF02737"/>
    </source>
</evidence>
<gene>
    <name evidence="6" type="ORF">BAU07_24130</name>
</gene>
<dbReference type="Pfam" id="PF00725">
    <property type="entry name" value="3HCDH"/>
    <property type="match status" value="1"/>
</dbReference>
<sequence length="320" mass="33937">MTTAIPSLPAPSQCHAVVVGGGTMGADVAVVLARAQAGVTVVETDAARHAGILERARANLAERGLEQNIDKVGVAASLHAVAWRDVNLVIECIPESLPLKRALFAELVALAPAHALLASNSSSFPISQIAEGLERRERMLGLHFFMPAHLIPLVEVVLGPDSDSARGEALVAFMRRCGMVPVLVRKDVPGFLGNRLQHALTREAFALIQEGVASAEDVDAAVRFGFGFRFLAAGPVMQRDHAGLDVHCAATTTTYPSLSKADGPFPILTERVAAGKLGMKTGEGFYRWTPETMAAEKARYAAMLRAGLALIEGELPPIEP</sequence>
<dbReference type="STRING" id="463014.BAU07_24130"/>
<dbReference type="GO" id="GO:0008691">
    <property type="term" value="F:3-hydroxybutyryl-CoA dehydrogenase activity"/>
    <property type="evidence" value="ECO:0007669"/>
    <property type="project" value="TreeGrafter"/>
</dbReference>
<evidence type="ECO:0000256" key="3">
    <source>
        <dbReference type="PIRSR" id="PIRSR000105-1"/>
    </source>
</evidence>
<comment type="similarity">
    <text evidence="1">Belongs to the 3-hydroxyacyl-CoA dehydrogenase family.</text>
</comment>
<feature type="domain" description="3-hydroxyacyl-CoA dehydrogenase NAD binding" evidence="5">
    <location>
        <begin position="16"/>
        <end position="187"/>
    </location>
</feature>
<dbReference type="InterPro" id="IPR006180">
    <property type="entry name" value="3-OHacyl-CoA_DH_CS"/>
</dbReference>
<evidence type="ECO:0000313" key="7">
    <source>
        <dbReference type="Proteomes" id="UP000091926"/>
    </source>
</evidence>
<feature type="site" description="Important for catalytic activity" evidence="3">
    <location>
        <position position="143"/>
    </location>
</feature>